<evidence type="ECO:0000313" key="2">
    <source>
        <dbReference type="EMBL" id="OWV11110.1"/>
    </source>
</evidence>
<reference evidence="2 3" key="1">
    <citation type="submission" date="2017-03" db="EMBL/GenBank/DDBJ databases">
        <title>Whole genome sequence of Micromonospora wenchangensis, isolated from mangrove soil.</title>
        <authorList>
            <person name="Yang H."/>
        </authorList>
    </citation>
    <scope>NUCLEOTIDE SEQUENCE [LARGE SCALE GENOMIC DNA]</scope>
    <source>
        <strain evidence="2 3">CCTCC AA 2012002</strain>
    </source>
</reference>
<evidence type="ECO:0000256" key="1">
    <source>
        <dbReference type="SAM" id="MobiDB-lite"/>
    </source>
</evidence>
<comment type="caution">
    <text evidence="2">The sequence shown here is derived from an EMBL/GenBank/DDBJ whole genome shotgun (WGS) entry which is preliminary data.</text>
</comment>
<evidence type="ECO:0000313" key="3">
    <source>
        <dbReference type="Proteomes" id="UP000197174"/>
    </source>
</evidence>
<feature type="region of interest" description="Disordered" evidence="1">
    <location>
        <begin position="49"/>
        <end position="92"/>
    </location>
</feature>
<dbReference type="Proteomes" id="UP000197174">
    <property type="component" value="Unassembled WGS sequence"/>
</dbReference>
<dbReference type="OrthoDB" id="3782348at2"/>
<dbReference type="RefSeq" id="WP_088642597.1">
    <property type="nucleotide sequence ID" value="NZ_MZMV01000006.1"/>
</dbReference>
<name>A0A246RRS3_9ACTN</name>
<feature type="compositionally biased region" description="Low complexity" evidence="1">
    <location>
        <begin position="62"/>
        <end position="81"/>
    </location>
</feature>
<gene>
    <name evidence="2" type="ORF">B5D80_05160</name>
</gene>
<organism evidence="2 3">
    <name type="scientific">Micromonospora wenchangensis</name>
    <dbReference type="NCBI Taxonomy" id="1185415"/>
    <lineage>
        <taxon>Bacteria</taxon>
        <taxon>Bacillati</taxon>
        <taxon>Actinomycetota</taxon>
        <taxon>Actinomycetes</taxon>
        <taxon>Micromonosporales</taxon>
        <taxon>Micromonosporaceae</taxon>
        <taxon>Micromonospora</taxon>
    </lineage>
</organism>
<protein>
    <submittedName>
        <fullName evidence="2">Septum formation initiator</fullName>
    </submittedName>
</protein>
<sequence>MGRRTLLATAGWLAAAVLATLIGVAAIRLVGESITGTPGGVRSQAEVERALAAPEPTPAVPSGPAASAPSSPTGGPAATPGQRRSFSTPGGTAVAECVGSEVRLVSWAPAQGYRVKDVDRGPDDDAEVTFTGPAGEFEVNVGCIGGEPVARPGDSD</sequence>
<dbReference type="EMBL" id="MZMV01000006">
    <property type="protein sequence ID" value="OWV11110.1"/>
    <property type="molecule type" value="Genomic_DNA"/>
</dbReference>
<keyword evidence="3" id="KW-1185">Reference proteome</keyword>
<accession>A0A246RRS3</accession>
<proteinExistence type="predicted"/>
<dbReference type="AlphaFoldDB" id="A0A246RRS3"/>